<evidence type="ECO:0000256" key="1">
    <source>
        <dbReference type="ARBA" id="ARBA00004245"/>
    </source>
</evidence>
<feature type="compositionally biased region" description="Basic residues" evidence="8">
    <location>
        <begin position="720"/>
        <end position="733"/>
    </location>
</feature>
<feature type="compositionally biased region" description="Polar residues" evidence="8">
    <location>
        <begin position="1827"/>
        <end position="1850"/>
    </location>
</feature>
<feature type="compositionally biased region" description="Polar residues" evidence="8">
    <location>
        <begin position="1742"/>
        <end position="1756"/>
    </location>
</feature>
<dbReference type="InterPro" id="IPR027324">
    <property type="entry name" value="MAP2/MAP4/Tau"/>
</dbReference>
<organism evidence="9 11">
    <name type="scientific">Erinaceus europaeus</name>
    <name type="common">Western European hedgehog</name>
    <dbReference type="NCBI Taxonomy" id="9365"/>
    <lineage>
        <taxon>Eukaryota</taxon>
        <taxon>Metazoa</taxon>
        <taxon>Chordata</taxon>
        <taxon>Craniata</taxon>
        <taxon>Vertebrata</taxon>
        <taxon>Euteleostomi</taxon>
        <taxon>Mammalia</taxon>
        <taxon>Eutheria</taxon>
        <taxon>Laurasiatheria</taxon>
        <taxon>Eulipotyphla</taxon>
        <taxon>Erinaceidae</taxon>
        <taxon>Erinaceinae</taxon>
        <taxon>Erinaceus</taxon>
    </lineage>
</organism>
<keyword evidence="5" id="KW-0677">Repeat</keyword>
<feature type="compositionally biased region" description="Polar residues" evidence="8">
    <location>
        <begin position="1505"/>
        <end position="1514"/>
    </location>
</feature>
<feature type="compositionally biased region" description="Polar residues" evidence="8">
    <location>
        <begin position="1791"/>
        <end position="1800"/>
    </location>
</feature>
<sequence length="2186" mass="232869">MADLSLTDALTEPCPEVEEEIKRDFIATLEAEAFDDVVGETVGKTDYIPLLDVDEKAGNSESKRKPCSDTSQVEGIPSSKTTVLANGDDGIERSNAAGFPTEFLDEKMAYQGYQNNESWTENTHLAFEPEQVVNPVQLDPFKTHHDDGLEDSLFLLGGTADASAFAEQKGSLNRSYDVFTCGTLAPPAVGPRGLSVEAPASPHSESFTSPEFMAQLLQPSTDHIEELGVAPAGERAPTEALEVMKELNSVETEVTPAPVTETEMILPTMEPPTQSDVVLKDMESSMESNIALVKDMVLPTEGKETQSDVVLKDMESSMESNTALVRDMVLPTEGKETVVQDVALPPEVDMYSAKDMVLPTETEEAPAKDITLFKETEGTPPVKMDSIPFEGMIPPTDREIAPDKGVISIPKVEATLDKNFASSPEISSAEEMTLSSETEVDLTGDMTLPLEAKVALTNEVALPPKMEVVPSKNMSPLPETEVDPVKNVVPPPEVTLAKDVTPPQEIDTFLSKDMTLSPRSDITTANSVTPAKDMSPLSETEVLQVAVKDMEITQTQKEIREGSQSESMQNEEQPAASPVLMSPDPVTATGQKYNLPTNEDFVLEKVEQEKPFGSQPPKLSPEDSGSPAPQTKQAHRPTDRRSTRTRPARVPPELRGGSSPWMTLDPKLGSCSLSELGCVSGLSSCGEPGNQRKTIHVDFLESQRDLGREAWETEGTPMTMKKKRKKPKQKKYSQPRPGGPWDDSADKFTGSFLADQQKSESLPSQPTTMSVECGLVSRENLKREYEIASRTRLVAESFVSGSLSIPVCPLKEPLNMPVSAQPKLRAEAEVKGNKPFPKSPNKALPQAECKPQSALSPGILDKRQTVGSLNQKGTLTEVSAHKVESPVEIRPKKSCSPALDQEPVGGISKSAAAKAPPTLIASNPLESNLREGGGESKVAQLENARQKELSQVSEELRPEICSKQKQEISTFPSEQLQDKVLVQVPGVENEPIKRRAGDGKSRKGKGRARGDLLTALGSESERALLVLSETALKTETMPTESEGTELGQESSEAATAKASEAVVMGAPEDASEPGLAGTSQALIPLGSESGLSQPSGSGLGGAAVATDVEASREDKEGKWPWGGSEAASWISEKPKKRGSESKAKKIKNEYSTQPARPEGKGENLNLPSVGEDGSAGISTHEKKESGLTFPTNHDPLFSHVSVYTATMGIVAQKSKNIEANSLEFEALDRNKTNIVKDSAVTEPATKVTDVSCQEQIQWAGFLPLALPEENKTDAAKGHTALTDKPNKRSSDGKSKKVKDSFSQNYIVENKIDAAKIHVPMEATKDHRIVGMGYMDENRNIAFPCPRTPPGLMQKTVSVETLESAACEKLSTPIPQVIKESESLPDTLAEGRQETALTHISKGSVIDHFSKDGVPEQEKAKTHSAVMPSRNTGGVALTFTADTEKGNTLGDNYLKSEGKLAEPMKIEAGVDGGHVRGESESAPSGACKHSVEIVTEGLADGHLLSGATSQDQSQPGEGRAHAACPVNKKKESEKGSVPFHASDVLGDKVQKSNFCEDQNTKEKDSEDPDGLNKKVYVTPLPPENEEARLEKNSAISETSKFPSNFLDDKVEATSLRVVDKEIMAISEGLQLPEPKDKTLKAPEKTTKKSEPKALGEEKSKNRNRVAEPMKGYMRPTKSRGLTPLLPKSSSQEQESTKPLKPRVKPEEGQPVVSVARNDITTPPNKELPPSPEKKAQPLATIQPAKTSASKAKTQPTSLPKPPVPITSGGLNKKPMSLPSGLVPATPPKRLAATTTKPSTLPSKDVKPKPTTEAKTSEKRVSPSKPASAPTTRPGSKSIQTVPKATAATNLASTGPSSRSPTTTVTKRPSAVKTEGKPADIRKMATKSTPADLSRAKNTSASSVKKSTTVPGATVPAGVAPSRPKPTPMPPRSSSVTPSVEKKPISAKSSSSAPRPSRPSTNTSAPDLKNVRSKVGSTENIKHQPGGGRAKVEKKTEAAATTRKPEPNAAPKTAGLNSSAQKSPAGKVQIVSKKVSYSHIQSKCGSKDNIKHVPGGGNVQIQNKKVDISKVSSKCGSKANIKHKPGGGDVKIESQKLNFKEKAQAKVGSLDNVGHLPAGGAVKTEGGGNEAPPCPGPPAGEELAVPEAVLEAGAPASASGLSGYTTLSGGGDQREAQALDTQIQETSI</sequence>
<feature type="compositionally biased region" description="Basic and acidic residues" evidence="8">
    <location>
        <begin position="1137"/>
        <end position="1148"/>
    </location>
</feature>
<dbReference type="PROSITE" id="PS00229">
    <property type="entry name" value="TAU_MAP_1"/>
    <property type="match status" value="3"/>
</dbReference>
<feature type="compositionally biased region" description="Polar residues" evidence="8">
    <location>
        <begin position="588"/>
        <end position="597"/>
    </location>
</feature>
<evidence type="ECO:0000256" key="7">
    <source>
        <dbReference type="RuleBase" id="RU000686"/>
    </source>
</evidence>
<gene>
    <name evidence="10 11" type="primary">MAP4</name>
</gene>
<evidence type="ECO:0000313" key="10">
    <source>
        <dbReference type="RefSeq" id="XP_060060746.1"/>
    </source>
</evidence>
<name>A0ABM3YI49_ERIEU</name>
<feature type="compositionally biased region" description="Polar residues" evidence="8">
    <location>
        <begin position="865"/>
        <end position="877"/>
    </location>
</feature>
<dbReference type="GeneID" id="103123341"/>
<dbReference type="RefSeq" id="XP_060060747.1">
    <property type="nucleotide sequence ID" value="XM_060204764.1"/>
</dbReference>
<feature type="compositionally biased region" description="Basic and acidic residues" evidence="8">
    <location>
        <begin position="1632"/>
        <end position="1666"/>
    </location>
</feature>
<feature type="region of interest" description="Disordered" evidence="8">
    <location>
        <begin position="1624"/>
        <end position="2028"/>
    </location>
</feature>
<feature type="compositionally biased region" description="Polar residues" evidence="8">
    <location>
        <begin position="754"/>
        <end position="770"/>
    </location>
</feature>
<evidence type="ECO:0000256" key="8">
    <source>
        <dbReference type="SAM" id="MobiDB-lite"/>
    </source>
</evidence>
<dbReference type="RefSeq" id="XP_060060746.1">
    <property type="nucleotide sequence ID" value="XM_060204763.1"/>
</dbReference>
<feature type="compositionally biased region" description="Low complexity" evidence="8">
    <location>
        <begin position="1894"/>
        <end position="1908"/>
    </location>
</feature>
<feature type="compositionally biased region" description="Polar residues" evidence="8">
    <location>
        <begin position="518"/>
        <end position="529"/>
    </location>
</feature>
<feature type="region of interest" description="Disordered" evidence="8">
    <location>
        <begin position="826"/>
        <end position="935"/>
    </location>
</feature>
<feature type="compositionally biased region" description="Polar residues" evidence="8">
    <location>
        <begin position="1031"/>
        <end position="1041"/>
    </location>
</feature>
<dbReference type="Proteomes" id="UP001652624">
    <property type="component" value="Chromosome 12"/>
</dbReference>
<dbReference type="Pfam" id="PF00418">
    <property type="entry name" value="Tubulin-binding"/>
    <property type="match status" value="4"/>
</dbReference>
<keyword evidence="4 7" id="KW-0493">Microtubule</keyword>
<evidence type="ECO:0000256" key="4">
    <source>
        <dbReference type="ARBA" id="ARBA00022701"/>
    </source>
</evidence>
<feature type="compositionally biased region" description="Low complexity" evidence="8">
    <location>
        <begin position="1851"/>
        <end position="1867"/>
    </location>
</feature>
<feature type="region of interest" description="Disordered" evidence="8">
    <location>
        <begin position="2106"/>
        <end position="2186"/>
    </location>
</feature>
<feature type="compositionally biased region" description="Basic and acidic residues" evidence="8">
    <location>
        <begin position="990"/>
        <end position="1001"/>
    </location>
</feature>
<feature type="region of interest" description="Disordered" evidence="8">
    <location>
        <begin position="1029"/>
        <end position="1190"/>
    </location>
</feature>
<feature type="compositionally biased region" description="Low complexity" evidence="8">
    <location>
        <begin position="2137"/>
        <end position="2165"/>
    </location>
</feature>
<feature type="region of interest" description="Disordered" evidence="8">
    <location>
        <begin position="987"/>
        <end position="1008"/>
    </location>
</feature>
<protein>
    <recommendedName>
        <fullName evidence="7">Microtubule-associated protein</fullName>
    </recommendedName>
</protein>
<evidence type="ECO:0000256" key="5">
    <source>
        <dbReference type="ARBA" id="ARBA00022737"/>
    </source>
</evidence>
<feature type="compositionally biased region" description="Basic and acidic residues" evidence="8">
    <location>
        <begin position="1109"/>
        <end position="1118"/>
    </location>
</feature>
<feature type="region of interest" description="Disordered" evidence="8">
    <location>
        <begin position="708"/>
        <end position="770"/>
    </location>
</feature>
<feature type="compositionally biased region" description="Basic and acidic residues" evidence="8">
    <location>
        <begin position="55"/>
        <end position="67"/>
    </location>
</feature>
<dbReference type="InterPro" id="IPR001084">
    <property type="entry name" value="MAP_tubulin-bd_rpt"/>
</dbReference>
<reference evidence="10 11" key="1">
    <citation type="submission" date="2025-05" db="UniProtKB">
        <authorList>
            <consortium name="RefSeq"/>
        </authorList>
    </citation>
    <scope>IDENTIFICATION</scope>
</reference>
<feature type="compositionally biased region" description="Low complexity" evidence="8">
    <location>
        <begin position="1944"/>
        <end position="1964"/>
    </location>
</feature>
<dbReference type="PANTHER" id="PTHR11501:SF16">
    <property type="entry name" value="MICROTUBULE-ASSOCIATED PROTEIN 4"/>
    <property type="match status" value="1"/>
</dbReference>
<keyword evidence="2 7" id="KW-0963">Cytoplasm</keyword>
<dbReference type="PROSITE" id="PS51491">
    <property type="entry name" value="TAU_MAP_2"/>
    <property type="match status" value="4"/>
</dbReference>
<keyword evidence="3" id="KW-0597">Phosphoprotein</keyword>
<proteinExistence type="predicted"/>
<feature type="compositionally biased region" description="Basic and acidic residues" evidence="8">
    <location>
        <begin position="879"/>
        <end position="891"/>
    </location>
</feature>
<feature type="compositionally biased region" description="Low complexity" evidence="8">
    <location>
        <begin position="1049"/>
        <end position="1061"/>
    </location>
</feature>
<feature type="compositionally biased region" description="Low complexity" evidence="8">
    <location>
        <begin position="1085"/>
        <end position="1096"/>
    </location>
</feature>
<feature type="region of interest" description="Disordered" evidence="8">
    <location>
        <begin position="55"/>
        <end position="96"/>
    </location>
</feature>
<keyword evidence="9" id="KW-1185">Reference proteome</keyword>
<evidence type="ECO:0000256" key="2">
    <source>
        <dbReference type="ARBA" id="ARBA00022490"/>
    </source>
</evidence>
<feature type="compositionally biased region" description="Polar residues" evidence="8">
    <location>
        <begin position="2177"/>
        <end position="2186"/>
    </location>
</feature>
<feature type="region of interest" description="Disordered" evidence="8">
    <location>
        <begin position="1503"/>
        <end position="1594"/>
    </location>
</feature>
<feature type="compositionally biased region" description="Basic and acidic residues" evidence="8">
    <location>
        <begin position="1802"/>
        <end position="1819"/>
    </location>
</feature>
<comment type="subcellular location">
    <subcellularLocation>
        <location evidence="1 7">Cytoplasm</location>
        <location evidence="1 7">Cytoskeleton</location>
    </subcellularLocation>
</comment>
<evidence type="ECO:0000256" key="3">
    <source>
        <dbReference type="ARBA" id="ARBA00022553"/>
    </source>
</evidence>
<feature type="compositionally biased region" description="Polar residues" evidence="8">
    <location>
        <begin position="68"/>
        <end position="84"/>
    </location>
</feature>
<accession>A0ABM3YI49</accession>
<feature type="compositionally biased region" description="Basic and acidic residues" evidence="8">
    <location>
        <begin position="1872"/>
        <end position="1881"/>
    </location>
</feature>
<feature type="region of interest" description="Disordered" evidence="8">
    <location>
        <begin position="2043"/>
        <end position="2063"/>
    </location>
</feature>
<feature type="region of interest" description="Disordered" evidence="8">
    <location>
        <begin position="518"/>
        <end position="665"/>
    </location>
</feature>
<evidence type="ECO:0000256" key="6">
    <source>
        <dbReference type="ARBA" id="ARBA00023212"/>
    </source>
</evidence>
<dbReference type="PANTHER" id="PTHR11501">
    <property type="entry name" value="MICROTUBULE-ASSOCIATED PROTEIN"/>
    <property type="match status" value="1"/>
</dbReference>
<keyword evidence="6 7" id="KW-0206">Cytoskeleton</keyword>
<feature type="compositionally biased region" description="Basic and acidic residues" evidence="8">
    <location>
        <begin position="1284"/>
        <end position="1299"/>
    </location>
</feature>
<evidence type="ECO:0000313" key="9">
    <source>
        <dbReference type="Proteomes" id="UP001652624"/>
    </source>
</evidence>
<feature type="region of interest" description="Disordered" evidence="8">
    <location>
        <begin position="1274"/>
        <end position="1299"/>
    </location>
</feature>
<evidence type="ECO:0000313" key="11">
    <source>
        <dbReference type="RefSeq" id="XP_060060747.1"/>
    </source>
</evidence>